<evidence type="ECO:0000313" key="2">
    <source>
        <dbReference type="Proteomes" id="UP001497482"/>
    </source>
</evidence>
<evidence type="ECO:0000313" key="1">
    <source>
        <dbReference type="EMBL" id="CAL1591472.1"/>
    </source>
</evidence>
<reference evidence="1 2" key="1">
    <citation type="submission" date="2024-04" db="EMBL/GenBank/DDBJ databases">
        <authorList>
            <person name="Waldvogel A.-M."/>
            <person name="Schoenle A."/>
        </authorList>
    </citation>
    <scope>NUCLEOTIDE SEQUENCE [LARGE SCALE GENOMIC DNA]</scope>
</reference>
<dbReference type="AlphaFoldDB" id="A0AAV2KTN9"/>
<proteinExistence type="predicted"/>
<dbReference type="Proteomes" id="UP001497482">
    <property type="component" value="Chromosome 2"/>
</dbReference>
<dbReference type="EMBL" id="OZ035824">
    <property type="protein sequence ID" value="CAL1591472.1"/>
    <property type="molecule type" value="Genomic_DNA"/>
</dbReference>
<name>A0AAV2KTN9_KNICA</name>
<protein>
    <submittedName>
        <fullName evidence="1">Uncharacterized protein</fullName>
    </submittedName>
</protein>
<sequence>MVGCVGGVVGSGRGGGGGMGGGVNKSVKSNGVLVVWLGWIEIGIGGGGVWGWVGYGGGMYVGGEGVWVLRRWGGGVFYGGEIFGGG</sequence>
<gene>
    <name evidence="1" type="ORF">KC01_LOCUS20840</name>
</gene>
<keyword evidence="2" id="KW-1185">Reference proteome</keyword>
<organism evidence="1 2">
    <name type="scientific">Knipowitschia caucasica</name>
    <name type="common">Caucasian dwarf goby</name>
    <name type="synonym">Pomatoschistus caucasicus</name>
    <dbReference type="NCBI Taxonomy" id="637954"/>
    <lineage>
        <taxon>Eukaryota</taxon>
        <taxon>Metazoa</taxon>
        <taxon>Chordata</taxon>
        <taxon>Craniata</taxon>
        <taxon>Vertebrata</taxon>
        <taxon>Euteleostomi</taxon>
        <taxon>Actinopterygii</taxon>
        <taxon>Neopterygii</taxon>
        <taxon>Teleostei</taxon>
        <taxon>Neoteleostei</taxon>
        <taxon>Acanthomorphata</taxon>
        <taxon>Gobiaria</taxon>
        <taxon>Gobiiformes</taxon>
        <taxon>Gobioidei</taxon>
        <taxon>Gobiidae</taxon>
        <taxon>Gobiinae</taxon>
        <taxon>Knipowitschia</taxon>
    </lineage>
</organism>
<accession>A0AAV2KTN9</accession>